<keyword evidence="2" id="KW-0456">Lyase</keyword>
<dbReference type="EC" id="4.6.1.1" evidence="2"/>
<dbReference type="PIRSF" id="PIRSF001444">
    <property type="entry name" value="Adenylate_cycl"/>
    <property type="match status" value="1"/>
</dbReference>
<dbReference type="OrthoDB" id="5571448at2"/>
<dbReference type="InterPro" id="IPR000274">
    <property type="entry name" value="Adenylate_cyclase_1"/>
</dbReference>
<dbReference type="GO" id="GO:0006171">
    <property type="term" value="P:cAMP biosynthetic process"/>
    <property type="evidence" value="ECO:0007669"/>
    <property type="project" value="InterPro"/>
</dbReference>
<dbReference type="EMBL" id="CP011797">
    <property type="protein sequence ID" value="ATX77984.1"/>
    <property type="molecule type" value="Genomic_DNA"/>
</dbReference>
<proteinExistence type="predicted"/>
<dbReference type="Pfam" id="PF12633">
    <property type="entry name" value="Adenyl_cycl_N"/>
    <property type="match status" value="1"/>
</dbReference>
<dbReference type="PANTHER" id="PTHR38760:SF1">
    <property type="entry name" value="ADENYLATE CYCLASE"/>
    <property type="match status" value="1"/>
</dbReference>
<organism evidence="2 3">
    <name type="scientific">Reinekea forsetii</name>
    <dbReference type="NCBI Taxonomy" id="1336806"/>
    <lineage>
        <taxon>Bacteria</taxon>
        <taxon>Pseudomonadati</taxon>
        <taxon>Pseudomonadota</taxon>
        <taxon>Gammaproteobacteria</taxon>
        <taxon>Oceanospirillales</taxon>
        <taxon>Saccharospirillaceae</taxon>
        <taxon>Reinekea</taxon>
    </lineage>
</organism>
<evidence type="ECO:0000259" key="1">
    <source>
        <dbReference type="Pfam" id="PF12633"/>
    </source>
</evidence>
<dbReference type="AlphaFoldDB" id="A0A2K8KYL4"/>
<dbReference type="KEGG" id="rfo:REIFOR_02863"/>
<dbReference type="InterPro" id="IPR024685">
    <property type="entry name" value="Adenylate_cyclase_1_N"/>
</dbReference>
<dbReference type="PANTHER" id="PTHR38760">
    <property type="entry name" value="ADENYLATE CYCLASE"/>
    <property type="match status" value="1"/>
</dbReference>
<name>A0A2K8KYL4_9GAMM</name>
<feature type="domain" description="Adenylate cyclase class-I N-terminal" evidence="1">
    <location>
        <begin position="25"/>
        <end position="219"/>
    </location>
</feature>
<accession>A0A2K8KYL4</accession>
<reference evidence="2 3" key="1">
    <citation type="journal article" date="2017" name="Environ. Microbiol.">
        <title>Genomic and physiological analyses of 'Reinekea forsetii' reveal a versatile opportunistic lifestyle during spring algae blooms.</title>
        <authorList>
            <person name="Avci B."/>
            <person name="Hahnke R.L."/>
            <person name="Chafee M."/>
            <person name="Fischer T."/>
            <person name="Gruber-Vodicka H."/>
            <person name="Tegetmeyer H.E."/>
            <person name="Harder J."/>
            <person name="Fuchs B.M."/>
            <person name="Amann R.I."/>
            <person name="Teeling H."/>
        </authorList>
    </citation>
    <scope>NUCLEOTIDE SEQUENCE [LARGE SCALE GENOMIC DNA]</scope>
    <source>
        <strain evidence="2 3">Hel1_31_D35</strain>
    </source>
</reference>
<dbReference type="Pfam" id="PF01295">
    <property type="entry name" value="Adenylate_cycl"/>
    <property type="match status" value="1"/>
</dbReference>
<sequence length="931" mass="104702">MTDTWPHPDTTGFIHSGAASADHIRHVLSRFTQANDGRLARCRDDLKPKQQQAFDLLPLLFHLSHQSLPGYSGDPHCPTGIAQYQPAKSLLKAAQRLTGGLMSQGPALHKAAISGLYLIGTGGSIGQAIGTELMIWVCFETPLSARQLALLREKTDQLTQWAQGFHLVLRFVLVDARHWQVSSHPSSAVGGPRSGSDGRRLDEFYQTAQVLAGVYPAWWLVPTAYEGDYAATLQALYHTGAVDKSQCIDFGGLGALASDDFAGAGLRQIYQAIDSPYQSVLMLILLEIYARQLPHIDCLAQAYKNRIYRMQLSLDDLDPYVMLYQKIESYLLAHDQTKRLELIRRCFYFKVGLKLSQRTHALGWRHELMDNLVQSWGWSAAALKHLDAVRAWTIEDMLTERRLLIAELTQSYRALCQYSPSQPPSDGLSRADRLSLNRKLHAAFDRRQGKINYIHIGLDVDLSNQRVHLYERASREDPGVYQWGVYDRPMSQQSRTPALKSANGLVEALLWCHLNGLLTAALQVPIFPARHEVNDDEVRTALTALRNQVPNPRPHTEAHCFDRPARVTRVLLIINLGCDPRQSRSDSSVHSLDQVLVNSWGEVEVERFATQDALAKGLKSLLNRIHAQAPDDLPALVTLCPSQVEPSVLALRVDALMQAALAALCSIGQPPNNRFICRIGNRYLLYQAHNRTIGYVPTDSLDELRMQLALEQADYSRLIFDRQFALDHPLWAKLYRLHRPHAVLLACEKRHQQATLYLIDEQGSLLVFKQPVRNLATLWAPLLQFLHATDQRRSGIDDRKPKADNHFVQIERSPGRFDLKKTGLNDWAQAAHFIGIGVTVTLSAQGGYDYRVVCGEQEFHSPAWGDLFYRAIASYGLGLDPSRANPEIYIIDLALTSAVIDHLPLGRDQTMHYLQFKLKLERRIHAAQADL</sequence>
<protein>
    <submittedName>
        <fullName evidence="2">Adenylate cyclase, class I</fullName>
        <ecNumber evidence="2">4.6.1.1</ecNumber>
    </submittedName>
</protein>
<evidence type="ECO:0000313" key="2">
    <source>
        <dbReference type="EMBL" id="ATX77984.1"/>
    </source>
</evidence>
<evidence type="ECO:0000313" key="3">
    <source>
        <dbReference type="Proteomes" id="UP000229757"/>
    </source>
</evidence>
<dbReference type="Proteomes" id="UP000229757">
    <property type="component" value="Chromosome"/>
</dbReference>
<dbReference type="GO" id="GO:0004016">
    <property type="term" value="F:adenylate cyclase activity"/>
    <property type="evidence" value="ECO:0007669"/>
    <property type="project" value="UniProtKB-EC"/>
</dbReference>
<keyword evidence="3" id="KW-1185">Reference proteome</keyword>
<gene>
    <name evidence="2" type="ORF">REIFOR_02863</name>
</gene>
<dbReference type="RefSeq" id="WP_100258205.1">
    <property type="nucleotide sequence ID" value="NZ_CP011797.1"/>
</dbReference>